<dbReference type="InterPro" id="IPR051554">
    <property type="entry name" value="Acetyltransferase_Eis"/>
</dbReference>
<dbReference type="InterPro" id="IPR036527">
    <property type="entry name" value="SCP2_sterol-bd_dom_sf"/>
</dbReference>
<dbReference type="Pfam" id="PF13527">
    <property type="entry name" value="Acetyltransf_9"/>
    <property type="match status" value="1"/>
</dbReference>
<comment type="caution">
    <text evidence="2">The sequence shown here is derived from an EMBL/GenBank/DDBJ whole genome shotgun (WGS) entry which is preliminary data.</text>
</comment>
<accession>A0A3N6MJC2</accession>
<sequence>MTEYRPIPDRREVFHEYASYAFSPESGVRPYDPDEHETPRANLGVRRGVFARDGDDRPRAVCKHYWFEGYVRGDRYPITGLASVATPPENRRSGDVRRLIAHSLEEYRDRGTVLTVLWPFNYRFYRRFGWETAHRIVTHEFDPAVLSFAKNAGATGTFSRVDPDEFETLEDAYAASPPTLAFDRTEGWWRHRIFEGYETDPFVYAYERDGSVVGYLIYQIDGEWGEKTMSVSELVAVDHEALLALLGFCYDHDSQVEDVELRVPSEFPLRDLSMDPEEIETTVENGPMVRIVDVETALAALAQPDANASITLEIEDPLADWNDGRFRLETANDRTVCERVDESVAVDPDATVDVAALSQMVVGSRSASALERTGRLEVGDSDVVAALEEAFPETQVYLGDRF</sequence>
<feature type="domain" description="N-acetyltransferase" evidence="1">
    <location>
        <begin position="2"/>
        <end position="153"/>
    </location>
</feature>
<reference evidence="2 3" key="1">
    <citation type="submission" date="2018-10" db="EMBL/GenBank/DDBJ databases">
        <title>Natrarchaeobius chitinivorans gen. nov., sp. nov., and Natrarchaeobius haloalkaliphilus sp. nov., alkaliphilic, chitin-utilizing haloarchaea from hypersaline alkaline lakes.</title>
        <authorList>
            <person name="Sorokin D.Y."/>
            <person name="Elcheninov A.G."/>
            <person name="Kostrikina N.A."/>
            <person name="Bale N.J."/>
            <person name="Sinninghe Damste J.S."/>
            <person name="Khijniak T.V."/>
            <person name="Kublanov I.V."/>
            <person name="Toshchakov S.V."/>
        </authorList>
    </citation>
    <scope>NUCLEOTIDE SEQUENCE [LARGE SCALE GENOMIC DNA]</scope>
    <source>
        <strain evidence="2 3">AArcht4T</strain>
    </source>
</reference>
<dbReference type="Gene3D" id="3.30.1050.10">
    <property type="entry name" value="SCP2 sterol-binding domain"/>
    <property type="match status" value="1"/>
</dbReference>
<dbReference type="PANTHER" id="PTHR37817">
    <property type="entry name" value="N-ACETYLTRANSFERASE EIS"/>
    <property type="match status" value="1"/>
</dbReference>
<dbReference type="InterPro" id="IPR016181">
    <property type="entry name" value="Acyl_CoA_acyltransferase"/>
</dbReference>
<dbReference type="AlphaFoldDB" id="A0A3N6MJC2"/>
<dbReference type="PROSITE" id="PS51186">
    <property type="entry name" value="GNAT"/>
    <property type="match status" value="1"/>
</dbReference>
<proteinExistence type="predicted"/>
<dbReference type="Gene3D" id="3.40.630.30">
    <property type="match status" value="2"/>
</dbReference>
<dbReference type="GO" id="GO:0030649">
    <property type="term" value="P:aminoglycoside antibiotic catabolic process"/>
    <property type="evidence" value="ECO:0007669"/>
    <property type="project" value="TreeGrafter"/>
</dbReference>
<dbReference type="GO" id="GO:0034069">
    <property type="term" value="F:aminoglycoside N-acetyltransferase activity"/>
    <property type="evidence" value="ECO:0007669"/>
    <property type="project" value="TreeGrafter"/>
</dbReference>
<dbReference type="SUPFAM" id="SSF55718">
    <property type="entry name" value="SCP-like"/>
    <property type="match status" value="1"/>
</dbReference>
<dbReference type="Pfam" id="PF13530">
    <property type="entry name" value="SCP2_2"/>
    <property type="match status" value="1"/>
</dbReference>
<dbReference type="InterPro" id="IPR000182">
    <property type="entry name" value="GNAT_dom"/>
</dbReference>
<dbReference type="Pfam" id="PF17668">
    <property type="entry name" value="Acetyltransf_17"/>
    <property type="match status" value="1"/>
</dbReference>
<evidence type="ECO:0000259" key="1">
    <source>
        <dbReference type="PROSITE" id="PS51186"/>
    </source>
</evidence>
<dbReference type="SUPFAM" id="SSF55729">
    <property type="entry name" value="Acyl-CoA N-acyltransferases (Nat)"/>
    <property type="match status" value="1"/>
</dbReference>
<name>A0A3N6MJC2_NATCH</name>
<keyword evidence="2" id="KW-0808">Transferase</keyword>
<gene>
    <name evidence="2" type="ORF">EA473_06820</name>
</gene>
<dbReference type="InterPro" id="IPR041380">
    <property type="entry name" value="Acetyltransf_17"/>
</dbReference>
<dbReference type="EMBL" id="REGA01000004">
    <property type="protein sequence ID" value="RQG95891.1"/>
    <property type="molecule type" value="Genomic_DNA"/>
</dbReference>
<evidence type="ECO:0000313" key="3">
    <source>
        <dbReference type="Proteomes" id="UP000282323"/>
    </source>
</evidence>
<dbReference type="PANTHER" id="PTHR37817:SF1">
    <property type="entry name" value="N-ACETYLTRANSFERASE EIS"/>
    <property type="match status" value="1"/>
</dbReference>
<dbReference type="OrthoDB" id="212302at2157"/>
<dbReference type="InterPro" id="IPR025559">
    <property type="entry name" value="Eis_dom"/>
</dbReference>
<dbReference type="Proteomes" id="UP000282323">
    <property type="component" value="Unassembled WGS sequence"/>
</dbReference>
<dbReference type="RefSeq" id="WP_124194891.1">
    <property type="nucleotide sequence ID" value="NZ_REGA01000004.1"/>
</dbReference>
<organism evidence="2 3">
    <name type="scientific">Natrarchaeobius chitinivorans</name>
    <dbReference type="NCBI Taxonomy" id="1679083"/>
    <lineage>
        <taxon>Archaea</taxon>
        <taxon>Methanobacteriati</taxon>
        <taxon>Methanobacteriota</taxon>
        <taxon>Stenosarchaea group</taxon>
        <taxon>Halobacteria</taxon>
        <taxon>Halobacteriales</taxon>
        <taxon>Natrialbaceae</taxon>
        <taxon>Natrarchaeobius</taxon>
    </lineage>
</organism>
<protein>
    <submittedName>
        <fullName evidence="2">GNAT family N-acetyltransferase</fullName>
    </submittedName>
</protein>
<keyword evidence="3" id="KW-1185">Reference proteome</keyword>
<evidence type="ECO:0000313" key="2">
    <source>
        <dbReference type="EMBL" id="RQG95891.1"/>
    </source>
</evidence>